<protein>
    <recommendedName>
        <fullName evidence="2">SFR19-like C-terminal domain-containing protein</fullName>
    </recommendedName>
</protein>
<dbReference type="InterPro" id="IPR057031">
    <property type="entry name" value="SFR19-like_C"/>
</dbReference>
<feature type="compositionally biased region" description="Basic and acidic residues" evidence="1">
    <location>
        <begin position="383"/>
        <end position="393"/>
    </location>
</feature>
<evidence type="ECO:0000256" key="1">
    <source>
        <dbReference type="SAM" id="MobiDB-lite"/>
    </source>
</evidence>
<dbReference type="EMBL" id="MNPL01007302">
    <property type="protein sequence ID" value="OQR74825.1"/>
    <property type="molecule type" value="Genomic_DNA"/>
</dbReference>
<dbReference type="InParanoid" id="A0A1V9XMU2"/>
<feature type="region of interest" description="Disordered" evidence="1">
    <location>
        <begin position="1092"/>
        <end position="1142"/>
    </location>
</feature>
<feature type="compositionally biased region" description="Basic and acidic residues" evidence="1">
    <location>
        <begin position="232"/>
        <end position="251"/>
    </location>
</feature>
<accession>A0A1V9XMU2</accession>
<feature type="compositionally biased region" description="Low complexity" evidence="1">
    <location>
        <begin position="1101"/>
        <end position="1113"/>
    </location>
</feature>
<evidence type="ECO:0000259" key="2">
    <source>
        <dbReference type="Pfam" id="PF23030"/>
    </source>
</evidence>
<feature type="region of interest" description="Disordered" evidence="1">
    <location>
        <begin position="488"/>
        <end position="516"/>
    </location>
</feature>
<dbReference type="Pfam" id="PF23030">
    <property type="entry name" value="SCAF11-like_C"/>
    <property type="match status" value="1"/>
</dbReference>
<feature type="compositionally biased region" description="Polar residues" evidence="1">
    <location>
        <begin position="544"/>
        <end position="560"/>
    </location>
</feature>
<evidence type="ECO:0000313" key="3">
    <source>
        <dbReference type="EMBL" id="OQR74825.1"/>
    </source>
</evidence>
<evidence type="ECO:0000313" key="4">
    <source>
        <dbReference type="Proteomes" id="UP000192247"/>
    </source>
</evidence>
<comment type="caution">
    <text evidence="3">The sequence shown here is derived from an EMBL/GenBank/DDBJ whole genome shotgun (WGS) entry which is preliminary data.</text>
</comment>
<feature type="compositionally biased region" description="Polar residues" evidence="1">
    <location>
        <begin position="402"/>
        <end position="415"/>
    </location>
</feature>
<feature type="compositionally biased region" description="Acidic residues" evidence="1">
    <location>
        <begin position="65"/>
        <end position="86"/>
    </location>
</feature>
<feature type="region of interest" description="Disordered" evidence="1">
    <location>
        <begin position="535"/>
        <end position="836"/>
    </location>
</feature>
<feature type="compositionally biased region" description="Low complexity" evidence="1">
    <location>
        <begin position="498"/>
        <end position="514"/>
    </location>
</feature>
<feature type="region of interest" description="Disordered" evidence="1">
    <location>
        <begin position="334"/>
        <end position="451"/>
    </location>
</feature>
<feature type="compositionally biased region" description="Basic residues" evidence="1">
    <location>
        <begin position="439"/>
        <end position="451"/>
    </location>
</feature>
<feature type="region of interest" description="Disordered" evidence="1">
    <location>
        <begin position="1288"/>
        <end position="1315"/>
    </location>
</feature>
<feature type="compositionally biased region" description="Acidic residues" evidence="1">
    <location>
        <begin position="159"/>
        <end position="174"/>
    </location>
</feature>
<name>A0A1V9XMU2_9ACAR</name>
<reference evidence="3 4" key="1">
    <citation type="journal article" date="2017" name="Gigascience">
        <title>Draft genome of the honey bee ectoparasitic mite, Tropilaelaps mercedesae, is shaped by the parasitic life history.</title>
        <authorList>
            <person name="Dong X."/>
            <person name="Armstrong S.D."/>
            <person name="Xia D."/>
            <person name="Makepeace B.L."/>
            <person name="Darby A.C."/>
            <person name="Kadowaki T."/>
        </authorList>
    </citation>
    <scope>NUCLEOTIDE SEQUENCE [LARGE SCALE GENOMIC DNA]</scope>
    <source>
        <strain evidence="3">Wuxi-XJTLU</strain>
    </source>
</reference>
<feature type="domain" description="SFR19-like C-terminal" evidence="2">
    <location>
        <begin position="1214"/>
        <end position="1297"/>
    </location>
</feature>
<feature type="compositionally biased region" description="Basic and acidic residues" evidence="1">
    <location>
        <begin position="364"/>
        <end position="376"/>
    </location>
</feature>
<feature type="compositionally biased region" description="Polar residues" evidence="1">
    <location>
        <begin position="55"/>
        <end position="64"/>
    </location>
</feature>
<organism evidence="3 4">
    <name type="scientific">Tropilaelaps mercedesae</name>
    <dbReference type="NCBI Taxonomy" id="418985"/>
    <lineage>
        <taxon>Eukaryota</taxon>
        <taxon>Metazoa</taxon>
        <taxon>Ecdysozoa</taxon>
        <taxon>Arthropoda</taxon>
        <taxon>Chelicerata</taxon>
        <taxon>Arachnida</taxon>
        <taxon>Acari</taxon>
        <taxon>Parasitiformes</taxon>
        <taxon>Mesostigmata</taxon>
        <taxon>Gamasina</taxon>
        <taxon>Dermanyssoidea</taxon>
        <taxon>Laelapidae</taxon>
        <taxon>Tropilaelaps</taxon>
    </lineage>
</organism>
<feature type="compositionally biased region" description="Basic residues" evidence="1">
    <location>
        <begin position="784"/>
        <end position="793"/>
    </location>
</feature>
<feature type="compositionally biased region" description="Basic and acidic residues" evidence="1">
    <location>
        <begin position="989"/>
        <end position="998"/>
    </location>
</feature>
<feature type="compositionally biased region" description="Basic and acidic residues" evidence="1">
    <location>
        <begin position="821"/>
        <end position="836"/>
    </location>
</feature>
<sequence>MDESSTGSVEDLYSGLCTGPVVKTDMSDIDCLTSERGEPSLALINAGNHRERSQKQLNQNNPISDQDEEHEDDDALVIDAQDDPESAAETGSGGGDVMADGSKDAGGLALRRAHYSEDFAALESGEWRLQSNTECSTSDKTFTESLEKIRDLATAITSETEEATSDINDDEDGIEYSATISEGEANRGLTKSPNSSGEDVCGDQSDDSSVAVNLEGDTDLEDEPPINSNEPVEEHDIRKDKVDDTRKPMQHAVRKEEDALSALNSVLDILCKGKHGHTQDPDTLGTQCGDEFDLNTTYKNLYENLEELSSGESSIPNDVDSNDAMIENLLEAASEVSSGEDEMLKRNETIVENPAVTNEGTLENDNKENGPIEKDTGNGGPDKSVDRVEKNNADSDAPLSAPIQSDVKTNGTVSSFKLKRKSGLEEGELSDSNSEASHTSRRMHRLKRKRREKERIGLGGLALSGGRLLKLTKVTKVLVGVDARSSRTCTVSPLPGRLSPGLSGDYSSSDSDSPVKAPLVVDHRSTLMRKMLVASPSPLREDSNTPAQSTSVALSSTTGTVPIVPSESVGPWKKPSGSSKHRNYRQSGNDVTATNHLQTTLTVVASTGTGKKKRPDREVYQVRKRRSRSRSTIARSGGSKRHSDSRSKRRKRSLSVERDRGRSRSTRRRSRSRSRSSIDKRKKNKTRRRSTEKKSKKKKKAKGHKKTRVGDRSRTRSVSSSNRGTRDGSRRSLESKKSKKRSPNRSLSRSRSRSLYLSGRDSAMSKDDGVNKKKSSKSPEILTKRRKRKAHNKPLKDRIGEVVVIHSSRENTPTGQGDASGNDKNEKDIMEASNKETKEKLISAKGENLVINVNFKKSKLMNIFGDDASDEETVEKSSKDDKIGIKSSGVSPGNGKKASPLGKGPQTPPSNTADDVYDPCEPLADSPGGTATPTNDERDQQPVQQFQPTRIPGLGSPSPPTGGRDSPATLPSLGHGKPTVAVLPIVDNKSPRTKDQRGRRSPLKVQQPPQPPLPPPQSRDKPPSPAPPPALAPPPVPSFLFSQPPPSVQPQYIVMNPYLVNPYHAMMPMQAATAPLVASAAPVAQVSLTAATVSRDSGLRPPEGSPYSPGESPLFNDPITPPTPLSAEETGGTSPAAVSRSRGGGVFDQIAAGVARQPKRKEKKKHKVVVKTAGQLMAESGGDGADGADRERYVRMDESQMKILDELPSSAVELQVKEKFLQKLHRQERVVEEVKLALKPFYNKKQVSKDDYKLIMKKCVPKICHNKNGEINPAKIKALVEGYVKKFRHSNRKHKQAPSQTSQSNTTSAGAAGNS</sequence>
<feature type="compositionally biased region" description="Basic residues" evidence="1">
    <location>
        <begin position="737"/>
        <end position="752"/>
    </location>
</feature>
<proteinExistence type="predicted"/>
<dbReference type="PANTHER" id="PTHR12618">
    <property type="entry name" value="PHD AND RING FINGER DOMAIN-CONTAINING PROTEIN 1"/>
    <property type="match status" value="1"/>
</dbReference>
<dbReference type="Proteomes" id="UP000192247">
    <property type="component" value="Unassembled WGS sequence"/>
</dbReference>
<feature type="region of interest" description="Disordered" evidence="1">
    <location>
        <begin position="155"/>
        <end position="251"/>
    </location>
</feature>
<dbReference type="PANTHER" id="PTHR12618:SF20">
    <property type="entry name" value="PHD AND RING FINGER DOMAIN-CONTAINING PROTEIN 1"/>
    <property type="match status" value="1"/>
</dbReference>
<dbReference type="STRING" id="418985.A0A1V9XMU2"/>
<gene>
    <name evidence="3" type="ORF">BIW11_08823</name>
</gene>
<feature type="region of interest" description="Disordered" evidence="1">
    <location>
        <begin position="46"/>
        <end position="104"/>
    </location>
</feature>
<feature type="compositionally biased region" description="Polar residues" evidence="1">
    <location>
        <begin position="585"/>
        <end position="609"/>
    </location>
</feature>
<feature type="compositionally biased region" description="Basic and acidic residues" evidence="1">
    <location>
        <begin position="874"/>
        <end position="884"/>
    </location>
</feature>
<feature type="compositionally biased region" description="Polar residues" evidence="1">
    <location>
        <begin position="810"/>
        <end position="819"/>
    </location>
</feature>
<dbReference type="OrthoDB" id="1935339at2759"/>
<dbReference type="InterPro" id="IPR047157">
    <property type="entry name" value="PHRF1/Atg35"/>
</dbReference>
<feature type="compositionally biased region" description="Basic residues" evidence="1">
    <location>
        <begin position="663"/>
        <end position="707"/>
    </location>
</feature>
<feature type="region of interest" description="Disordered" evidence="1">
    <location>
        <begin position="1"/>
        <end position="23"/>
    </location>
</feature>
<keyword evidence="4" id="KW-1185">Reference proteome</keyword>
<feature type="compositionally biased region" description="Low complexity" evidence="1">
    <location>
        <begin position="753"/>
        <end position="762"/>
    </location>
</feature>
<feature type="region of interest" description="Disordered" evidence="1">
    <location>
        <begin position="864"/>
        <end position="1047"/>
    </location>
</feature>
<feature type="compositionally biased region" description="Pro residues" evidence="1">
    <location>
        <begin position="1008"/>
        <end position="1047"/>
    </location>
</feature>
<feature type="compositionally biased region" description="Basic and acidic residues" evidence="1">
    <location>
        <begin position="724"/>
        <end position="736"/>
    </location>
</feature>
<feature type="compositionally biased region" description="Polar residues" evidence="1">
    <location>
        <begin position="1297"/>
        <end position="1315"/>
    </location>
</feature>